<dbReference type="PROSITE" id="PS01187">
    <property type="entry name" value="EGF_CA"/>
    <property type="match status" value="1"/>
</dbReference>
<name>A0ABC9BES8_9POAL</name>
<dbReference type="GO" id="GO:0005524">
    <property type="term" value="F:ATP binding"/>
    <property type="evidence" value="ECO:0007669"/>
    <property type="project" value="UniProtKB-UniRule"/>
</dbReference>
<dbReference type="InterPro" id="IPR017441">
    <property type="entry name" value="Protein_kinase_ATP_BS"/>
</dbReference>
<feature type="domain" description="Protein kinase" evidence="17">
    <location>
        <begin position="485"/>
        <end position="750"/>
    </location>
</feature>
<feature type="chain" id="PRO_5044808669" description="Protein kinase domain-containing protein" evidence="16">
    <location>
        <begin position="48"/>
        <end position="758"/>
    </location>
</feature>
<dbReference type="PROSITE" id="PS00107">
    <property type="entry name" value="PROTEIN_KINASE_ATP"/>
    <property type="match status" value="1"/>
</dbReference>
<evidence type="ECO:0000256" key="16">
    <source>
        <dbReference type="SAM" id="SignalP"/>
    </source>
</evidence>
<evidence type="ECO:0000256" key="7">
    <source>
        <dbReference type="ARBA" id="ARBA00022741"/>
    </source>
</evidence>
<dbReference type="InterPro" id="IPR001245">
    <property type="entry name" value="Ser-Thr/Tyr_kinase_cat_dom"/>
</dbReference>
<dbReference type="Gene3D" id="1.10.510.10">
    <property type="entry name" value="Transferase(Phosphotransferase) domain 1"/>
    <property type="match status" value="1"/>
</dbReference>
<gene>
    <name evidence="19" type="ORF">URODEC1_LOCUS63697</name>
</gene>
<feature type="transmembrane region" description="Helical" evidence="15">
    <location>
        <begin position="424"/>
        <end position="448"/>
    </location>
</feature>
<dbReference type="SUPFAM" id="SSF56112">
    <property type="entry name" value="Protein kinase-like (PK-like)"/>
    <property type="match status" value="1"/>
</dbReference>
<keyword evidence="15" id="KW-0472">Membrane</keyword>
<evidence type="ECO:0000313" key="20">
    <source>
        <dbReference type="Proteomes" id="UP001497457"/>
    </source>
</evidence>
<keyword evidence="8" id="KW-0418">Kinase</keyword>
<dbReference type="FunFam" id="3.30.200.20:FF:000337">
    <property type="entry name" value="Wall-associated receptor kinase 3"/>
    <property type="match status" value="1"/>
</dbReference>
<sequence length="758" mass="82184">MSSSPKGQTQPTTLCTTMPTPSRSRSSRPLPPILLLILAAAAAPAIAQPDVQQPITRPGCPDKCGSISIPFPFGLMPGCFRDGFEITCDHSFDPPRAFLAEPDTNRITVTEHDESPLSDDSLLPYTNANTSSRPIELVDVSVVNSQARVYAPITSGCSTNSSSYKVQDTAMSLGRLGLTEAAPPFAVSEALNVVVGVGWKVGVTAGSSYTSSTIACTSELAGGRLDDARNGSCAGRGCCEGALRQDQEYSYGPVTGVSPALSLQDSNALWKTSPCSYAMVVEKSGGYNFSTADLYGDRTLPGRFPRGVPVVLDFAIVGDAACPAKGQRPPPDYACVSNNSYCVNGTVGTAGYALSYVCKCAEHYEGNPYIVNGCQDIDECKFPNLYYCSSNGICKNRLGGYDCPCKPGMRGDGKLGQCVEKFPLVAKVIVGTTGCIFVIVVIIFLVLLHKEKRKTREFYEKNGGPTLEKAKIIKLFKKEELVPILKKRNLIGKGGFGKVYKGNIGNELVAVKKPIKGNLLEKEQFANEVIIQSQVIHRNIVRLIGCCLEVNTPLLVYEFLSNGSLDDILHSDRKKPLNLDIRLSIAAESADGLAYMHSKTNTKILHGDVKPANILLDDKFVAKISDFGISRLIAREQQHTRYVIGDKSYMDPVYLQSGLLTEKSDVYSFGVVLLELISRKKATHSDSNSLVNGFLEAHTRGERATELFDNEIAVAEDLELLQNLAGMAVECLNLNVDQRPDMTVIAHRLFKMNQSRHS</sequence>
<feature type="signal peptide" evidence="16">
    <location>
        <begin position="1"/>
        <end position="47"/>
    </location>
</feature>
<evidence type="ECO:0000256" key="2">
    <source>
        <dbReference type="ARBA" id="ARBA00022527"/>
    </source>
</evidence>
<evidence type="ECO:0000256" key="13">
    <source>
        <dbReference type="PROSITE-ProRule" id="PRU10141"/>
    </source>
</evidence>
<evidence type="ECO:0000256" key="9">
    <source>
        <dbReference type="ARBA" id="ARBA00022840"/>
    </source>
</evidence>
<keyword evidence="9 13" id="KW-0067">ATP-binding</keyword>
<dbReference type="InterPro" id="IPR000152">
    <property type="entry name" value="EGF-type_Asp/Asn_hydroxyl_site"/>
</dbReference>
<evidence type="ECO:0008006" key="21">
    <source>
        <dbReference type="Google" id="ProtNLM"/>
    </source>
</evidence>
<evidence type="ECO:0000256" key="12">
    <source>
        <dbReference type="PROSITE-ProRule" id="PRU00076"/>
    </source>
</evidence>
<evidence type="ECO:0000256" key="11">
    <source>
        <dbReference type="ARBA" id="ARBA00023180"/>
    </source>
</evidence>
<dbReference type="PANTHER" id="PTHR27005:SF357">
    <property type="entry name" value="PROTEIN KINASE DOMAIN-CONTAINING PROTEIN"/>
    <property type="match status" value="1"/>
</dbReference>
<dbReference type="Gene3D" id="3.30.200.20">
    <property type="entry name" value="Phosphorylase Kinase, domain 1"/>
    <property type="match status" value="1"/>
</dbReference>
<protein>
    <recommendedName>
        <fullName evidence="21">Protein kinase domain-containing protein</fullName>
    </recommendedName>
</protein>
<evidence type="ECO:0000256" key="15">
    <source>
        <dbReference type="SAM" id="Phobius"/>
    </source>
</evidence>
<dbReference type="SMART" id="SM00220">
    <property type="entry name" value="S_TKc"/>
    <property type="match status" value="1"/>
</dbReference>
<dbReference type="Pfam" id="PF07714">
    <property type="entry name" value="PK_Tyr_Ser-Thr"/>
    <property type="match status" value="1"/>
</dbReference>
<dbReference type="InterPro" id="IPR045274">
    <property type="entry name" value="WAK-like"/>
</dbReference>
<keyword evidence="15" id="KW-1133">Transmembrane helix</keyword>
<keyword evidence="4" id="KW-0808">Transferase</keyword>
<reference evidence="19" key="1">
    <citation type="submission" date="2024-10" db="EMBL/GenBank/DDBJ databases">
        <authorList>
            <person name="Ryan C."/>
        </authorList>
    </citation>
    <scope>NUCLEOTIDE SEQUENCE [LARGE SCALE GENOMIC DNA]</scope>
</reference>
<proteinExistence type="predicted"/>
<keyword evidence="10" id="KW-1015">Disulfide bond</keyword>
<evidence type="ECO:0000256" key="3">
    <source>
        <dbReference type="ARBA" id="ARBA00022536"/>
    </source>
</evidence>
<keyword evidence="20" id="KW-1185">Reference proteome</keyword>
<evidence type="ECO:0000259" key="17">
    <source>
        <dbReference type="PROSITE" id="PS50011"/>
    </source>
</evidence>
<dbReference type="PROSITE" id="PS00108">
    <property type="entry name" value="PROTEIN_KINASE_ST"/>
    <property type="match status" value="1"/>
</dbReference>
<keyword evidence="6" id="KW-0677">Repeat</keyword>
<dbReference type="SMART" id="SM00181">
    <property type="entry name" value="EGF"/>
    <property type="match status" value="2"/>
</dbReference>
<dbReference type="GO" id="GO:0004674">
    <property type="term" value="F:protein serine/threonine kinase activity"/>
    <property type="evidence" value="ECO:0007669"/>
    <property type="project" value="UniProtKB-KW"/>
</dbReference>
<keyword evidence="7 13" id="KW-0547">Nucleotide-binding</keyword>
<keyword evidence="2" id="KW-0723">Serine/threonine-protein kinase</keyword>
<dbReference type="PROSITE" id="PS00010">
    <property type="entry name" value="ASX_HYDROXYL"/>
    <property type="match status" value="1"/>
</dbReference>
<evidence type="ECO:0000259" key="18">
    <source>
        <dbReference type="PROSITE" id="PS50026"/>
    </source>
</evidence>
<keyword evidence="3 12" id="KW-0245">EGF-like domain</keyword>
<dbReference type="EMBL" id="OZ075135">
    <property type="protein sequence ID" value="CAL4998141.1"/>
    <property type="molecule type" value="Genomic_DNA"/>
</dbReference>
<dbReference type="InterPro" id="IPR049883">
    <property type="entry name" value="NOTCH1_EGF-like"/>
</dbReference>
<dbReference type="InterPro" id="IPR001881">
    <property type="entry name" value="EGF-like_Ca-bd_dom"/>
</dbReference>
<dbReference type="InterPro" id="IPR008271">
    <property type="entry name" value="Ser/Thr_kinase_AS"/>
</dbReference>
<evidence type="ECO:0000256" key="14">
    <source>
        <dbReference type="SAM" id="MobiDB-lite"/>
    </source>
</evidence>
<keyword evidence="15" id="KW-0812">Transmembrane</keyword>
<dbReference type="InterPro" id="IPR018097">
    <property type="entry name" value="EGF_Ca-bd_CS"/>
</dbReference>
<feature type="domain" description="EGF-like" evidence="18">
    <location>
        <begin position="376"/>
        <end position="419"/>
    </location>
</feature>
<dbReference type="Gene3D" id="2.10.25.10">
    <property type="entry name" value="Laminin"/>
    <property type="match status" value="1"/>
</dbReference>
<evidence type="ECO:0000256" key="1">
    <source>
        <dbReference type="ARBA" id="ARBA00004479"/>
    </source>
</evidence>
<dbReference type="InterPro" id="IPR025287">
    <property type="entry name" value="WAK_GUB"/>
</dbReference>
<dbReference type="GO" id="GO:0016020">
    <property type="term" value="C:membrane"/>
    <property type="evidence" value="ECO:0007669"/>
    <property type="project" value="UniProtKB-SubCell"/>
</dbReference>
<dbReference type="InterPro" id="IPR000719">
    <property type="entry name" value="Prot_kinase_dom"/>
</dbReference>
<accession>A0ABC9BES8</accession>
<evidence type="ECO:0000256" key="4">
    <source>
        <dbReference type="ARBA" id="ARBA00022679"/>
    </source>
</evidence>
<dbReference type="PROSITE" id="PS50026">
    <property type="entry name" value="EGF_3"/>
    <property type="match status" value="1"/>
</dbReference>
<dbReference type="CDD" id="cd00054">
    <property type="entry name" value="EGF_CA"/>
    <property type="match status" value="1"/>
</dbReference>
<feature type="binding site" evidence="13">
    <location>
        <position position="513"/>
    </location>
    <ligand>
        <name>ATP</name>
        <dbReference type="ChEBI" id="CHEBI:30616"/>
    </ligand>
</feature>
<comment type="subcellular location">
    <subcellularLocation>
        <location evidence="1">Membrane</location>
        <topology evidence="1">Single-pass type I membrane protein</topology>
    </subcellularLocation>
</comment>
<dbReference type="FunFam" id="2.10.25.10:FF:000038">
    <property type="entry name" value="Fibrillin 2"/>
    <property type="match status" value="1"/>
</dbReference>
<dbReference type="SUPFAM" id="SSF57196">
    <property type="entry name" value="EGF/Laminin"/>
    <property type="match status" value="1"/>
</dbReference>
<comment type="caution">
    <text evidence="12">Lacks conserved residue(s) required for the propagation of feature annotation.</text>
</comment>
<evidence type="ECO:0000256" key="5">
    <source>
        <dbReference type="ARBA" id="ARBA00022729"/>
    </source>
</evidence>
<keyword evidence="11" id="KW-0325">Glycoprotein</keyword>
<dbReference type="Pfam" id="PF07645">
    <property type="entry name" value="EGF_CA"/>
    <property type="match status" value="1"/>
</dbReference>
<dbReference type="AlphaFoldDB" id="A0ABC9BES8"/>
<evidence type="ECO:0000256" key="10">
    <source>
        <dbReference type="ARBA" id="ARBA00023157"/>
    </source>
</evidence>
<dbReference type="Proteomes" id="UP001497457">
    <property type="component" value="Chromosome 25rd"/>
</dbReference>
<evidence type="ECO:0000256" key="6">
    <source>
        <dbReference type="ARBA" id="ARBA00022737"/>
    </source>
</evidence>
<feature type="compositionally biased region" description="Low complexity" evidence="14">
    <location>
        <begin position="9"/>
        <end position="27"/>
    </location>
</feature>
<dbReference type="SMART" id="SM00179">
    <property type="entry name" value="EGF_CA"/>
    <property type="match status" value="1"/>
</dbReference>
<organism evidence="19 20">
    <name type="scientific">Urochloa decumbens</name>
    <dbReference type="NCBI Taxonomy" id="240449"/>
    <lineage>
        <taxon>Eukaryota</taxon>
        <taxon>Viridiplantae</taxon>
        <taxon>Streptophyta</taxon>
        <taxon>Embryophyta</taxon>
        <taxon>Tracheophyta</taxon>
        <taxon>Spermatophyta</taxon>
        <taxon>Magnoliopsida</taxon>
        <taxon>Liliopsida</taxon>
        <taxon>Poales</taxon>
        <taxon>Poaceae</taxon>
        <taxon>PACMAD clade</taxon>
        <taxon>Panicoideae</taxon>
        <taxon>Panicodae</taxon>
        <taxon>Paniceae</taxon>
        <taxon>Melinidinae</taxon>
        <taxon>Urochloa</taxon>
    </lineage>
</organism>
<dbReference type="FunFam" id="1.10.510.10:FF:000473">
    <property type="entry name" value="Putative wall-associated kinase"/>
    <property type="match status" value="1"/>
</dbReference>
<evidence type="ECO:0000256" key="8">
    <source>
        <dbReference type="ARBA" id="ARBA00022777"/>
    </source>
</evidence>
<keyword evidence="5 16" id="KW-0732">Signal</keyword>
<dbReference type="Pfam" id="PF13947">
    <property type="entry name" value="GUB_WAK_bind"/>
    <property type="match status" value="1"/>
</dbReference>
<dbReference type="PANTHER" id="PTHR27005">
    <property type="entry name" value="WALL-ASSOCIATED RECEPTOR KINASE-LIKE 21"/>
    <property type="match status" value="1"/>
</dbReference>
<dbReference type="PROSITE" id="PS50011">
    <property type="entry name" value="PROTEIN_KINASE_DOM"/>
    <property type="match status" value="1"/>
</dbReference>
<dbReference type="InterPro" id="IPR000742">
    <property type="entry name" value="EGF"/>
</dbReference>
<dbReference type="InterPro" id="IPR011009">
    <property type="entry name" value="Kinase-like_dom_sf"/>
</dbReference>
<evidence type="ECO:0000313" key="19">
    <source>
        <dbReference type="EMBL" id="CAL4998141.1"/>
    </source>
</evidence>
<feature type="region of interest" description="Disordered" evidence="14">
    <location>
        <begin position="1"/>
        <end position="27"/>
    </location>
</feature>